<evidence type="ECO:0000313" key="2">
    <source>
        <dbReference type="Proteomes" id="UP001642260"/>
    </source>
</evidence>
<accession>A0ABC8JCB1</accession>
<sequence length="53" mass="5877">MSSSSNPNSSYGTAGLEKEMKELVLGYERDVKSLKKIAVCGVGMMLMYNYFSM</sequence>
<proteinExistence type="predicted"/>
<dbReference type="AlphaFoldDB" id="A0ABC8JCB1"/>
<evidence type="ECO:0000313" key="1">
    <source>
        <dbReference type="EMBL" id="CAH8312964.1"/>
    </source>
</evidence>
<name>A0ABC8JCB1_ERUVS</name>
<dbReference type="EMBL" id="CAKOAT010075489">
    <property type="protein sequence ID" value="CAH8312964.1"/>
    <property type="molecule type" value="Genomic_DNA"/>
</dbReference>
<keyword evidence="2" id="KW-1185">Reference proteome</keyword>
<dbReference type="Proteomes" id="UP001642260">
    <property type="component" value="Unassembled WGS sequence"/>
</dbReference>
<protein>
    <submittedName>
        <fullName evidence="1">Uncharacterized protein</fullName>
    </submittedName>
</protein>
<gene>
    <name evidence="1" type="ORF">ERUC_LOCUS6388</name>
</gene>
<comment type="caution">
    <text evidence="1">The sequence shown here is derived from an EMBL/GenBank/DDBJ whole genome shotgun (WGS) entry which is preliminary data.</text>
</comment>
<organism evidence="1 2">
    <name type="scientific">Eruca vesicaria subsp. sativa</name>
    <name type="common">Garden rocket</name>
    <name type="synonym">Eruca sativa</name>
    <dbReference type="NCBI Taxonomy" id="29727"/>
    <lineage>
        <taxon>Eukaryota</taxon>
        <taxon>Viridiplantae</taxon>
        <taxon>Streptophyta</taxon>
        <taxon>Embryophyta</taxon>
        <taxon>Tracheophyta</taxon>
        <taxon>Spermatophyta</taxon>
        <taxon>Magnoliopsida</taxon>
        <taxon>eudicotyledons</taxon>
        <taxon>Gunneridae</taxon>
        <taxon>Pentapetalae</taxon>
        <taxon>rosids</taxon>
        <taxon>malvids</taxon>
        <taxon>Brassicales</taxon>
        <taxon>Brassicaceae</taxon>
        <taxon>Brassiceae</taxon>
        <taxon>Eruca</taxon>
    </lineage>
</organism>
<reference evidence="1 2" key="1">
    <citation type="submission" date="2022-03" db="EMBL/GenBank/DDBJ databases">
        <authorList>
            <person name="Macdonald S."/>
            <person name="Ahmed S."/>
            <person name="Newling K."/>
        </authorList>
    </citation>
    <scope>NUCLEOTIDE SEQUENCE [LARGE SCALE GENOMIC DNA]</scope>
</reference>